<organism evidence="3 4">
    <name type="scientific">Leucocoprinus leucothites</name>
    <dbReference type="NCBI Taxonomy" id="201217"/>
    <lineage>
        <taxon>Eukaryota</taxon>
        <taxon>Fungi</taxon>
        <taxon>Dikarya</taxon>
        <taxon>Basidiomycota</taxon>
        <taxon>Agaricomycotina</taxon>
        <taxon>Agaricomycetes</taxon>
        <taxon>Agaricomycetidae</taxon>
        <taxon>Agaricales</taxon>
        <taxon>Agaricineae</taxon>
        <taxon>Agaricaceae</taxon>
        <taxon>Leucocoprinus</taxon>
    </lineage>
</organism>
<feature type="region of interest" description="Disordered" evidence="2">
    <location>
        <begin position="1"/>
        <end position="22"/>
    </location>
</feature>
<dbReference type="AlphaFoldDB" id="A0A8H5FXM1"/>
<feature type="region of interest" description="Disordered" evidence="2">
    <location>
        <begin position="212"/>
        <end position="231"/>
    </location>
</feature>
<evidence type="ECO:0000256" key="1">
    <source>
        <dbReference type="SAM" id="Coils"/>
    </source>
</evidence>
<comment type="caution">
    <text evidence="3">The sequence shown here is derived from an EMBL/GenBank/DDBJ whole genome shotgun (WGS) entry which is preliminary data.</text>
</comment>
<keyword evidence="4" id="KW-1185">Reference proteome</keyword>
<feature type="compositionally biased region" description="Polar residues" evidence="2">
    <location>
        <begin position="137"/>
        <end position="168"/>
    </location>
</feature>
<sequence>MRRTQSTKHNTRPSLPLTSNDLGVLREGNETNEDILRRQLLEKDRENDKLVTQLQLLQAQLAQRPPVEHLQVLEKEYKNLDLLLQGTQRENERCMAELERAKQREKVLEQALAKVAGENWQSVLDIAPANITTRLGHTRGNSMTSSPLSITSPTAHVSTPTSIHSPQAKNEESAVDKQQALAHIEQVRLLILGMEQRLQTREDKLVKTMERAEGEGRRFDQLRKEISTGRD</sequence>
<proteinExistence type="predicted"/>
<dbReference type="Proteomes" id="UP000559027">
    <property type="component" value="Unassembled WGS sequence"/>
</dbReference>
<feature type="region of interest" description="Disordered" evidence="2">
    <location>
        <begin position="137"/>
        <end position="170"/>
    </location>
</feature>
<dbReference type="EMBL" id="JAACJO010000011">
    <property type="protein sequence ID" value="KAF5352482.1"/>
    <property type="molecule type" value="Genomic_DNA"/>
</dbReference>
<name>A0A8H5FXM1_9AGAR</name>
<evidence type="ECO:0000256" key="2">
    <source>
        <dbReference type="SAM" id="MobiDB-lite"/>
    </source>
</evidence>
<protein>
    <submittedName>
        <fullName evidence="3">Uncharacterized protein</fullName>
    </submittedName>
</protein>
<evidence type="ECO:0000313" key="4">
    <source>
        <dbReference type="Proteomes" id="UP000559027"/>
    </source>
</evidence>
<evidence type="ECO:0000313" key="3">
    <source>
        <dbReference type="EMBL" id="KAF5352482.1"/>
    </source>
</evidence>
<reference evidence="3 4" key="1">
    <citation type="journal article" date="2020" name="ISME J.">
        <title>Uncovering the hidden diversity of litter-decomposition mechanisms in mushroom-forming fungi.</title>
        <authorList>
            <person name="Floudas D."/>
            <person name="Bentzer J."/>
            <person name="Ahren D."/>
            <person name="Johansson T."/>
            <person name="Persson P."/>
            <person name="Tunlid A."/>
        </authorList>
    </citation>
    <scope>NUCLEOTIDE SEQUENCE [LARGE SCALE GENOMIC DNA]</scope>
    <source>
        <strain evidence="3 4">CBS 146.42</strain>
    </source>
</reference>
<keyword evidence="1" id="KW-0175">Coiled coil</keyword>
<gene>
    <name evidence="3" type="ORF">D9756_006252</name>
</gene>
<feature type="compositionally biased region" description="Basic residues" evidence="2">
    <location>
        <begin position="1"/>
        <end position="11"/>
    </location>
</feature>
<accession>A0A8H5FXM1</accession>
<feature type="coiled-coil region" evidence="1">
    <location>
        <begin position="40"/>
        <end position="118"/>
    </location>
</feature>
<dbReference type="OrthoDB" id="3363533at2759"/>
<feature type="compositionally biased region" description="Polar residues" evidence="2">
    <location>
        <begin position="12"/>
        <end position="21"/>
    </location>
</feature>